<evidence type="ECO:0000256" key="3">
    <source>
        <dbReference type="SAM" id="MobiDB-lite"/>
    </source>
</evidence>
<feature type="region of interest" description="Disordered" evidence="3">
    <location>
        <begin position="25"/>
        <end position="75"/>
    </location>
</feature>
<dbReference type="RefSeq" id="WP_057793878.1">
    <property type="nucleotide sequence ID" value="NZ_LAXJ01000012.1"/>
</dbReference>
<dbReference type="STRING" id="1641875.XM53_12685"/>
<comment type="subcellular location">
    <subcellularLocation>
        <location evidence="1">Secreted</location>
    </subcellularLocation>
</comment>
<proteinExistence type="predicted"/>
<keyword evidence="6" id="KW-1185">Reference proteome</keyword>
<sequence length="311" mass="31224">MLGIVLLSLLGIGATAALAIDLLDDDDDDNARAPDTPGEEEPETGGPGPLPEEPETGGPDPLPTDGINPITGTAGADSIVGTDAIDFIDAEGGDDVARGGADGDIIDGGDGDDRLFGEAGQDVIAGNAGNDFLRGGADDDILIDSDGADTLRGDTGDDLILSTGLTDQTAFIDAVRTAARDFENGVTASLDDLPGLDLTQDEDTQGDEVDGGAGSDAMIFGQDDTVSGGYGFDLFIGGSPLLAGNPATITDFEVNEELLVLTYEGSEPPDLSLTDVGGDAVVSLDGAPAVILAGLGGSFLLSDVELIELAD</sequence>
<dbReference type="PANTHER" id="PTHR38340">
    <property type="entry name" value="S-LAYER PROTEIN"/>
    <property type="match status" value="1"/>
</dbReference>
<dbReference type="PROSITE" id="PS00330">
    <property type="entry name" value="HEMOLYSIN_CALCIUM"/>
    <property type="match status" value="1"/>
</dbReference>
<dbReference type="Pfam" id="PF00353">
    <property type="entry name" value="HemolysinCabind"/>
    <property type="match status" value="3"/>
</dbReference>
<evidence type="ECO:0000313" key="5">
    <source>
        <dbReference type="EMBL" id="KRS12099.1"/>
    </source>
</evidence>
<evidence type="ECO:0000256" key="4">
    <source>
        <dbReference type="SAM" id="SignalP"/>
    </source>
</evidence>
<evidence type="ECO:0000313" key="6">
    <source>
        <dbReference type="Proteomes" id="UP000051295"/>
    </source>
</evidence>
<organism evidence="5 6">
    <name type="scientific">Roseovarius atlanticus</name>
    <dbReference type="NCBI Taxonomy" id="1641875"/>
    <lineage>
        <taxon>Bacteria</taxon>
        <taxon>Pseudomonadati</taxon>
        <taxon>Pseudomonadota</taxon>
        <taxon>Alphaproteobacteria</taxon>
        <taxon>Rhodobacterales</taxon>
        <taxon>Roseobacteraceae</taxon>
        <taxon>Roseovarius</taxon>
    </lineage>
</organism>
<evidence type="ECO:0008006" key="7">
    <source>
        <dbReference type="Google" id="ProtNLM"/>
    </source>
</evidence>
<dbReference type="InterPro" id="IPR018511">
    <property type="entry name" value="Hemolysin-typ_Ca-bd_CS"/>
</dbReference>
<feature type="signal peptide" evidence="4">
    <location>
        <begin position="1"/>
        <end position="19"/>
    </location>
</feature>
<dbReference type="EMBL" id="LAXJ01000012">
    <property type="protein sequence ID" value="KRS12099.1"/>
    <property type="molecule type" value="Genomic_DNA"/>
</dbReference>
<reference evidence="5 6" key="1">
    <citation type="submission" date="2015-04" db="EMBL/GenBank/DDBJ databases">
        <title>The draft genome sequence of Roseovarius sp.R12b.</title>
        <authorList>
            <person name="Li G."/>
            <person name="Lai Q."/>
            <person name="Shao Z."/>
            <person name="Yan P."/>
        </authorList>
    </citation>
    <scope>NUCLEOTIDE SEQUENCE [LARGE SCALE GENOMIC DNA]</scope>
    <source>
        <strain evidence="5 6">R12B</strain>
    </source>
</reference>
<evidence type="ECO:0000256" key="1">
    <source>
        <dbReference type="ARBA" id="ARBA00004613"/>
    </source>
</evidence>
<dbReference type="InterPro" id="IPR011049">
    <property type="entry name" value="Serralysin-like_metalloprot_C"/>
</dbReference>
<dbReference type="InterPro" id="IPR001343">
    <property type="entry name" value="Hemolysn_Ca-bd"/>
</dbReference>
<dbReference type="AlphaFoldDB" id="A0A0T5NT38"/>
<feature type="chain" id="PRO_5006663877" description="Type I secretion protein" evidence="4">
    <location>
        <begin position="20"/>
        <end position="311"/>
    </location>
</feature>
<comment type="caution">
    <text evidence="5">The sequence shown here is derived from an EMBL/GenBank/DDBJ whole genome shotgun (WGS) entry which is preliminary data.</text>
</comment>
<keyword evidence="4" id="KW-0732">Signal</keyword>
<dbReference type="OrthoDB" id="7743693at2"/>
<keyword evidence="2" id="KW-0964">Secreted</keyword>
<dbReference type="SUPFAM" id="SSF51120">
    <property type="entry name" value="beta-Roll"/>
    <property type="match status" value="2"/>
</dbReference>
<dbReference type="PATRIC" id="fig|1641875.4.peg.331"/>
<dbReference type="GO" id="GO:0005509">
    <property type="term" value="F:calcium ion binding"/>
    <property type="evidence" value="ECO:0007669"/>
    <property type="project" value="InterPro"/>
</dbReference>
<accession>A0A0T5NT38</accession>
<dbReference type="InterPro" id="IPR050557">
    <property type="entry name" value="RTX_toxin/Mannuronan_C5-epim"/>
</dbReference>
<evidence type="ECO:0000256" key="2">
    <source>
        <dbReference type="ARBA" id="ARBA00022525"/>
    </source>
</evidence>
<gene>
    <name evidence="5" type="ORF">XM53_12685</name>
</gene>
<feature type="compositionally biased region" description="Low complexity" evidence="3">
    <location>
        <begin position="56"/>
        <end position="66"/>
    </location>
</feature>
<protein>
    <recommendedName>
        <fullName evidence="7">Type I secretion protein</fullName>
    </recommendedName>
</protein>
<dbReference type="PRINTS" id="PR00313">
    <property type="entry name" value="CABNDNGRPT"/>
</dbReference>
<name>A0A0T5NT38_9RHOB</name>
<feature type="region of interest" description="Disordered" evidence="3">
    <location>
        <begin position="190"/>
        <end position="216"/>
    </location>
</feature>
<feature type="compositionally biased region" description="Acidic residues" evidence="3">
    <location>
        <begin position="199"/>
        <end position="210"/>
    </location>
</feature>
<dbReference type="Gene3D" id="2.150.10.10">
    <property type="entry name" value="Serralysin-like metalloprotease, C-terminal"/>
    <property type="match status" value="3"/>
</dbReference>
<dbReference type="PANTHER" id="PTHR38340:SF1">
    <property type="entry name" value="S-LAYER PROTEIN"/>
    <property type="match status" value="1"/>
</dbReference>
<dbReference type="GO" id="GO:0005576">
    <property type="term" value="C:extracellular region"/>
    <property type="evidence" value="ECO:0007669"/>
    <property type="project" value="UniProtKB-SubCell"/>
</dbReference>
<dbReference type="Proteomes" id="UP000051295">
    <property type="component" value="Unassembled WGS sequence"/>
</dbReference>